<dbReference type="Proteomes" id="UP000521943">
    <property type="component" value="Unassembled WGS sequence"/>
</dbReference>
<keyword evidence="3" id="KW-1185">Reference proteome</keyword>
<evidence type="ECO:0000256" key="1">
    <source>
        <dbReference type="SAM" id="MobiDB-lite"/>
    </source>
</evidence>
<evidence type="ECO:0000313" key="3">
    <source>
        <dbReference type="Proteomes" id="UP000521943"/>
    </source>
</evidence>
<feature type="region of interest" description="Disordered" evidence="1">
    <location>
        <begin position="153"/>
        <end position="219"/>
    </location>
</feature>
<gene>
    <name evidence="2" type="ORF">DFP72DRAFT_855084</name>
</gene>
<protein>
    <submittedName>
        <fullName evidence="2">Uncharacterized protein</fullName>
    </submittedName>
</protein>
<dbReference type="AlphaFoldDB" id="A0A8H6HIC2"/>
<feature type="region of interest" description="Disordered" evidence="1">
    <location>
        <begin position="101"/>
        <end position="124"/>
    </location>
</feature>
<feature type="region of interest" description="Disordered" evidence="1">
    <location>
        <begin position="19"/>
        <end position="61"/>
    </location>
</feature>
<accession>A0A8H6HIC2</accession>
<comment type="caution">
    <text evidence="2">The sequence shown here is derived from an EMBL/GenBank/DDBJ whole genome shotgun (WGS) entry which is preliminary data.</text>
</comment>
<organism evidence="2 3">
    <name type="scientific">Ephemerocybe angulata</name>
    <dbReference type="NCBI Taxonomy" id="980116"/>
    <lineage>
        <taxon>Eukaryota</taxon>
        <taxon>Fungi</taxon>
        <taxon>Dikarya</taxon>
        <taxon>Basidiomycota</taxon>
        <taxon>Agaricomycotina</taxon>
        <taxon>Agaricomycetes</taxon>
        <taxon>Agaricomycetidae</taxon>
        <taxon>Agaricales</taxon>
        <taxon>Agaricineae</taxon>
        <taxon>Psathyrellaceae</taxon>
        <taxon>Ephemerocybe</taxon>
    </lineage>
</organism>
<reference evidence="2 3" key="1">
    <citation type="submission" date="2020-07" db="EMBL/GenBank/DDBJ databases">
        <title>Comparative genomics of pyrophilous fungi reveals a link between fire events and developmental genes.</title>
        <authorList>
            <consortium name="DOE Joint Genome Institute"/>
            <person name="Steindorff A.S."/>
            <person name="Carver A."/>
            <person name="Calhoun S."/>
            <person name="Stillman K."/>
            <person name="Liu H."/>
            <person name="Lipzen A."/>
            <person name="Pangilinan J."/>
            <person name="Labutti K."/>
            <person name="Bruns T.D."/>
            <person name="Grigoriev I.V."/>
        </authorList>
    </citation>
    <scope>NUCLEOTIDE SEQUENCE [LARGE SCALE GENOMIC DNA]</scope>
    <source>
        <strain evidence="2 3">CBS 144469</strain>
    </source>
</reference>
<sequence length="219" mass="24379">MQAQAHQFRPSDTVFTFSCNFDPTSSTGGQGTILDPSPTQGPPQSDTNRRNSCSAGHMSKSREVELLERGLRGFGKNAFTTIAPAIVKMVGGHDYRKRPMPITRPIGFNKRPATRSRAKPAPLKWQGKPRELADDELSERKFRSSFKRITSPSIPPDVVKTLRGHPSRLPNVIRKPNGFPYSKHLGPAFRAKPAPRKSQQAPVKNQVKREISSEIDELD</sequence>
<evidence type="ECO:0000313" key="2">
    <source>
        <dbReference type="EMBL" id="KAF6746727.1"/>
    </source>
</evidence>
<feature type="compositionally biased region" description="Polar residues" evidence="1">
    <location>
        <begin position="42"/>
        <end position="54"/>
    </location>
</feature>
<name>A0A8H6HIC2_9AGAR</name>
<dbReference type="EMBL" id="JACGCI010000089">
    <property type="protein sequence ID" value="KAF6746727.1"/>
    <property type="molecule type" value="Genomic_DNA"/>
</dbReference>
<proteinExistence type="predicted"/>